<evidence type="ECO:0000313" key="29">
    <source>
        <dbReference type="Proteomes" id="UP000002254"/>
    </source>
</evidence>
<dbReference type="Ensembl" id="ENSCAFT00000022343.5">
    <property type="protein sequence ID" value="ENSCAFP00000020751.4"/>
    <property type="gene ID" value="ENSCAFG00000014071.5"/>
</dbReference>
<dbReference type="InterPro" id="IPR037300">
    <property type="entry name" value="Perforin-1_C2"/>
</dbReference>
<evidence type="ECO:0000256" key="17">
    <source>
        <dbReference type="ARBA" id="ARBA00023228"/>
    </source>
</evidence>
<evidence type="ECO:0000256" key="7">
    <source>
        <dbReference type="ARBA" id="ARBA00022536"/>
    </source>
</evidence>
<dbReference type="Pfam" id="PF01823">
    <property type="entry name" value="MACPF"/>
    <property type="match status" value="1"/>
</dbReference>
<evidence type="ECO:0000256" key="4">
    <source>
        <dbReference type="ARBA" id="ARBA00022452"/>
    </source>
</evidence>
<dbReference type="GO" id="GO:0140507">
    <property type="term" value="P:granzyme-mediated programmed cell death signaling pathway"/>
    <property type="evidence" value="ECO:0007669"/>
    <property type="project" value="Ensembl"/>
</dbReference>
<evidence type="ECO:0000256" key="21">
    <source>
        <dbReference type="ARBA" id="ARBA00074926"/>
    </source>
</evidence>
<dbReference type="GO" id="GO:0140911">
    <property type="term" value="F:pore-forming activity"/>
    <property type="evidence" value="ECO:0007669"/>
    <property type="project" value="InterPro"/>
</dbReference>
<dbReference type="GO" id="GO:0001913">
    <property type="term" value="P:T cell mediated cytotoxicity"/>
    <property type="evidence" value="ECO:0007669"/>
    <property type="project" value="Ensembl"/>
</dbReference>
<keyword evidence="6" id="KW-0964">Secreted</keyword>
<feature type="domain" description="MACPF" evidence="25">
    <location>
        <begin position="51"/>
        <end position="399"/>
    </location>
</feature>
<dbReference type="GO" id="GO:0071806">
    <property type="term" value="P:protein transmembrane transport"/>
    <property type="evidence" value="ECO:0007669"/>
    <property type="project" value="Ensembl"/>
</dbReference>
<dbReference type="Proteomes" id="UP000002254">
    <property type="component" value="Chromosome 4"/>
</dbReference>
<dbReference type="GO" id="GO:0046513">
    <property type="term" value="P:ceramide biosynthetic process"/>
    <property type="evidence" value="ECO:0007669"/>
    <property type="project" value="Ensembl"/>
</dbReference>
<comment type="subunit">
    <text evidence="20">Monomer, as soluble protein. Homooligomer; homooligomerizes to form a pore-forming ring.</text>
</comment>
<evidence type="ECO:0000256" key="13">
    <source>
        <dbReference type="ARBA" id="ARBA00022852"/>
    </source>
</evidence>
<evidence type="ECO:0000256" key="12">
    <source>
        <dbReference type="ARBA" id="ARBA00022837"/>
    </source>
</evidence>
<comment type="subcellular location">
    <subcellularLocation>
        <location evidence="2">Cell membrane</location>
        <topology evidence="2">Multi-pass membrane protein</topology>
    </subcellularLocation>
    <subcellularLocation>
        <location evidence="18">Cytolytic granule</location>
    </subcellularLocation>
    <subcellularLocation>
        <location evidence="19">Endosome lumen</location>
    </subcellularLocation>
    <subcellularLocation>
        <location evidence="1">Secreted</location>
    </subcellularLocation>
</comment>
<keyword evidence="7" id="KW-0245">EGF-like domain</keyword>
<reference evidence="28" key="2">
    <citation type="submission" date="2018-10" db="EMBL/GenBank/DDBJ databases">
        <title>De novo assembly of a Great Dane genome.</title>
        <authorList>
            <person name="Kidd J.M."/>
            <person name="Pendleton A.L."/>
            <person name="Shen F."/>
            <person name="Emery S."/>
        </authorList>
    </citation>
    <scope>NUCLEOTIDE SEQUENCE [LARGE SCALE GENOMIC DNA]</scope>
    <source>
        <strain evidence="28">Great Dane</strain>
    </source>
</reference>
<dbReference type="GO" id="GO:0044194">
    <property type="term" value="C:cytolytic granule"/>
    <property type="evidence" value="ECO:0007669"/>
    <property type="project" value="UniProtKB-SubCell"/>
</dbReference>
<reference evidence="27" key="3">
    <citation type="submission" date="2019-03" db="EMBL/GenBank/DDBJ databases">
        <authorList>
            <person name="Warren W.C."/>
            <person name="Johnson G.S."/>
        </authorList>
    </citation>
    <scope>NUCLEOTIDE SEQUENCE [LARGE SCALE GENOMIC DNA]</scope>
    <source>
        <strain evidence="27">Basenji</strain>
    </source>
</reference>
<dbReference type="Ensembl" id="ENSCAFT00030025114.1">
    <property type="protein sequence ID" value="ENSCAFP00030021928.1"/>
    <property type="gene ID" value="ENSCAFG00030013585.1"/>
</dbReference>
<evidence type="ECO:0000256" key="19">
    <source>
        <dbReference type="ARBA" id="ARBA00046273"/>
    </source>
</evidence>
<dbReference type="GO" id="GO:0031904">
    <property type="term" value="C:endosome lumen"/>
    <property type="evidence" value="ECO:0007669"/>
    <property type="project" value="UniProtKB-SubCell"/>
</dbReference>
<evidence type="ECO:0000256" key="10">
    <source>
        <dbReference type="ARBA" id="ARBA00022729"/>
    </source>
</evidence>
<evidence type="ECO:0000256" key="22">
    <source>
        <dbReference type="ARBA" id="ARBA00076649"/>
    </source>
</evidence>
<evidence type="ECO:0000256" key="6">
    <source>
        <dbReference type="ARBA" id="ARBA00022525"/>
    </source>
</evidence>
<dbReference type="Pfam" id="PF00168">
    <property type="entry name" value="C2"/>
    <property type="match status" value="1"/>
</dbReference>
<evidence type="ECO:0000256" key="3">
    <source>
        <dbReference type="ARBA" id="ARBA00009214"/>
    </source>
</evidence>
<feature type="domain" description="C2" evidence="24">
    <location>
        <begin position="423"/>
        <end position="543"/>
    </location>
</feature>
<keyword evidence="9" id="KW-0479">Metal-binding</keyword>
<dbReference type="Ensembl" id="ENSCAFT00040008915.1">
    <property type="protein sequence ID" value="ENSCAFP00040007739.1"/>
    <property type="gene ID" value="ENSCAFG00040004735.1"/>
</dbReference>
<evidence type="ECO:0000259" key="25">
    <source>
        <dbReference type="PROSITE" id="PS51412"/>
    </source>
</evidence>
<dbReference type="GO" id="GO:0002418">
    <property type="term" value="P:immune response to tumor cell"/>
    <property type="evidence" value="ECO:0007669"/>
    <property type="project" value="Ensembl"/>
</dbReference>
<keyword evidence="8" id="KW-0812">Transmembrane</keyword>
<evidence type="ECO:0000256" key="1">
    <source>
        <dbReference type="ARBA" id="ARBA00004613"/>
    </source>
</evidence>
<reference evidence="26 29" key="1">
    <citation type="journal article" date="2005" name="Nature">
        <title>Genome sequence, comparative analysis and haplotype structure of the domestic dog.</title>
        <authorList>
            <consortium name="Broad Sequencing Platform"/>
            <person name="Lindblad-Toh K."/>
            <person name="Wade C.M."/>
            <person name="Mikkelsen T.S."/>
            <person name="Karlsson E.K."/>
            <person name="Jaffe D.B."/>
            <person name="Kamal M."/>
            <person name="Clamp M."/>
            <person name="Chang J.L."/>
            <person name="Kulbokas E.J. III"/>
            <person name="Zody M.C."/>
            <person name="Mauceli E."/>
            <person name="Xie X."/>
            <person name="Breen M."/>
            <person name="Wayne R.K."/>
            <person name="Ostrander E.A."/>
            <person name="Ponting C.P."/>
            <person name="Galibert F."/>
            <person name="Smith D.R."/>
            <person name="DeJong P.J."/>
            <person name="Kirkness E."/>
            <person name="Alvarez P."/>
            <person name="Biagi T."/>
            <person name="Brockman W."/>
            <person name="Butler J."/>
            <person name="Chin C.W."/>
            <person name="Cook A."/>
            <person name="Cuff J."/>
            <person name="Daly M.J."/>
            <person name="DeCaprio D."/>
            <person name="Gnerre S."/>
            <person name="Grabherr M."/>
            <person name="Kellis M."/>
            <person name="Kleber M."/>
            <person name="Bardeleben C."/>
            <person name="Goodstadt L."/>
            <person name="Heger A."/>
            <person name="Hitte C."/>
            <person name="Kim L."/>
            <person name="Koepfli K.P."/>
            <person name="Parker H.G."/>
            <person name="Pollinger J.P."/>
            <person name="Searle S.M."/>
            <person name="Sutter N.B."/>
            <person name="Thomas R."/>
            <person name="Webber C."/>
            <person name="Baldwin J."/>
            <person name="Abebe A."/>
            <person name="Abouelleil A."/>
            <person name="Aftuck L."/>
            <person name="Ait-Zahra M."/>
            <person name="Aldredge T."/>
            <person name="Allen N."/>
            <person name="An P."/>
            <person name="Anderson S."/>
            <person name="Antoine C."/>
            <person name="Arachchi H."/>
            <person name="Aslam A."/>
            <person name="Ayotte L."/>
            <person name="Bachantsang P."/>
            <person name="Barry A."/>
            <person name="Bayul T."/>
            <person name="Benamara M."/>
            <person name="Berlin A."/>
            <person name="Bessette D."/>
            <person name="Blitshteyn B."/>
            <person name="Bloom T."/>
            <person name="Blye J."/>
            <person name="Boguslavskiy L."/>
            <person name="Bonnet C."/>
            <person name="Boukhgalter B."/>
            <person name="Brown A."/>
            <person name="Cahill P."/>
            <person name="Calixte N."/>
            <person name="Camarata J."/>
            <person name="Cheshatsang Y."/>
            <person name="Chu J."/>
            <person name="Citroen M."/>
            <person name="Collymore A."/>
            <person name="Cooke P."/>
            <person name="Dawoe T."/>
            <person name="Daza R."/>
            <person name="Decktor K."/>
            <person name="DeGray S."/>
            <person name="Dhargay N."/>
            <person name="Dooley K."/>
            <person name="Dooley K."/>
            <person name="Dorje P."/>
            <person name="Dorjee K."/>
            <person name="Dorris L."/>
            <person name="Duffey N."/>
            <person name="Dupes A."/>
            <person name="Egbiremolen O."/>
            <person name="Elong R."/>
            <person name="Falk J."/>
            <person name="Farina A."/>
            <person name="Faro S."/>
            <person name="Ferguson D."/>
            <person name="Ferreira P."/>
            <person name="Fisher S."/>
            <person name="FitzGerald M."/>
            <person name="Foley K."/>
            <person name="Foley C."/>
            <person name="Franke A."/>
            <person name="Friedrich D."/>
            <person name="Gage D."/>
            <person name="Garber M."/>
            <person name="Gearin G."/>
            <person name="Giannoukos G."/>
            <person name="Goode T."/>
            <person name="Goyette A."/>
            <person name="Graham J."/>
            <person name="Grandbois E."/>
            <person name="Gyaltsen K."/>
            <person name="Hafez N."/>
            <person name="Hagopian D."/>
            <person name="Hagos B."/>
            <person name="Hall J."/>
            <person name="Healy C."/>
            <person name="Hegarty R."/>
            <person name="Honan T."/>
            <person name="Horn A."/>
            <person name="Houde N."/>
            <person name="Hughes L."/>
            <person name="Hunnicutt L."/>
            <person name="Husby M."/>
            <person name="Jester B."/>
            <person name="Jones C."/>
            <person name="Kamat A."/>
            <person name="Kanga B."/>
            <person name="Kells C."/>
            <person name="Khazanovich D."/>
            <person name="Kieu A.C."/>
            <person name="Kisner P."/>
            <person name="Kumar M."/>
            <person name="Lance K."/>
            <person name="Landers T."/>
            <person name="Lara M."/>
            <person name="Lee W."/>
            <person name="Leger J.P."/>
            <person name="Lennon N."/>
            <person name="Leuper L."/>
            <person name="LeVine S."/>
            <person name="Liu J."/>
            <person name="Liu X."/>
            <person name="Lokyitsang Y."/>
            <person name="Lokyitsang T."/>
            <person name="Lui A."/>
            <person name="Macdonald J."/>
            <person name="Major J."/>
            <person name="Marabella R."/>
            <person name="Maru K."/>
            <person name="Matthews C."/>
            <person name="McDonough S."/>
            <person name="Mehta T."/>
            <person name="Meldrim J."/>
            <person name="Melnikov A."/>
            <person name="Meneus L."/>
            <person name="Mihalev A."/>
            <person name="Mihova T."/>
            <person name="Miller K."/>
            <person name="Mittelman R."/>
            <person name="Mlenga V."/>
            <person name="Mulrain L."/>
            <person name="Munson G."/>
            <person name="Navidi A."/>
            <person name="Naylor J."/>
            <person name="Nguyen T."/>
            <person name="Nguyen N."/>
            <person name="Nguyen C."/>
            <person name="Nguyen T."/>
            <person name="Nicol R."/>
            <person name="Norbu N."/>
            <person name="Norbu C."/>
            <person name="Novod N."/>
            <person name="Nyima T."/>
            <person name="Olandt P."/>
            <person name="O'Neill B."/>
            <person name="O'Neill K."/>
            <person name="Osman S."/>
            <person name="Oyono L."/>
            <person name="Patti C."/>
            <person name="Perrin D."/>
            <person name="Phunkhang P."/>
            <person name="Pierre F."/>
            <person name="Priest M."/>
            <person name="Rachupka A."/>
            <person name="Raghuraman S."/>
            <person name="Rameau R."/>
            <person name="Ray V."/>
            <person name="Raymond C."/>
            <person name="Rege F."/>
            <person name="Rise C."/>
            <person name="Rogers J."/>
            <person name="Rogov P."/>
            <person name="Sahalie J."/>
            <person name="Settipalli S."/>
            <person name="Sharpe T."/>
            <person name="Shea T."/>
            <person name="Sheehan M."/>
            <person name="Sherpa N."/>
            <person name="Shi J."/>
            <person name="Shih D."/>
            <person name="Sloan J."/>
            <person name="Smith C."/>
            <person name="Sparrow T."/>
            <person name="Stalker J."/>
            <person name="Stange-Thomann N."/>
            <person name="Stavropoulos S."/>
            <person name="Stone C."/>
            <person name="Stone S."/>
            <person name="Sykes S."/>
            <person name="Tchuinga P."/>
            <person name="Tenzing P."/>
            <person name="Tesfaye S."/>
            <person name="Thoulutsang D."/>
            <person name="Thoulutsang Y."/>
            <person name="Topham K."/>
            <person name="Topping I."/>
            <person name="Tsamla T."/>
            <person name="Vassiliev H."/>
            <person name="Venkataraman V."/>
            <person name="Vo A."/>
            <person name="Wangchuk T."/>
            <person name="Wangdi T."/>
            <person name="Weiand M."/>
            <person name="Wilkinson J."/>
            <person name="Wilson A."/>
            <person name="Yadav S."/>
            <person name="Yang S."/>
            <person name="Yang X."/>
            <person name="Young G."/>
            <person name="Yu Q."/>
            <person name="Zainoun J."/>
            <person name="Zembek L."/>
            <person name="Zimmer A."/>
            <person name="Lander E.S."/>
        </authorList>
    </citation>
    <scope>NUCLEOTIDE SEQUENCE [LARGE SCALE GENOMIC DNA]</scope>
    <source>
        <strain evidence="26">Boxer</strain>
    </source>
</reference>
<dbReference type="InterPro" id="IPR020863">
    <property type="entry name" value="MACPF_CS"/>
</dbReference>
<keyword evidence="17" id="KW-0458">Lysosome</keyword>
<keyword evidence="4" id="KW-1134">Transmembrane beta strand</keyword>
<evidence type="ECO:0000256" key="9">
    <source>
        <dbReference type="ARBA" id="ARBA00022723"/>
    </source>
</evidence>
<dbReference type="GO" id="GO:0001771">
    <property type="term" value="P:immunological synapse formation"/>
    <property type="evidence" value="ECO:0007669"/>
    <property type="project" value="Ensembl"/>
</dbReference>
<dbReference type="Proteomes" id="UP000694429">
    <property type="component" value="Chromosome 4"/>
</dbReference>
<dbReference type="GO" id="GO:0005509">
    <property type="term" value="F:calcium ion binding"/>
    <property type="evidence" value="ECO:0007669"/>
    <property type="project" value="Ensembl"/>
</dbReference>
<gene>
    <name evidence="27" type="primary">PRF1</name>
</gene>
<keyword evidence="15" id="KW-1015">Disulfide bond</keyword>
<keyword evidence="14" id="KW-0472">Membrane</keyword>
<dbReference type="PANTHER" id="PTHR46096:SF3">
    <property type="entry name" value="PERFORIN-1"/>
    <property type="match status" value="1"/>
</dbReference>
<dbReference type="InterPro" id="IPR052784">
    <property type="entry name" value="Perforin-1_pore-forming"/>
</dbReference>
<dbReference type="Proteomes" id="UP000694542">
    <property type="component" value="Chromosome 4"/>
</dbReference>
<dbReference type="GO" id="GO:0001778">
    <property type="term" value="P:plasma membrane repair"/>
    <property type="evidence" value="ECO:0007669"/>
    <property type="project" value="Ensembl"/>
</dbReference>
<evidence type="ECO:0000256" key="15">
    <source>
        <dbReference type="ARBA" id="ARBA00023157"/>
    </source>
</evidence>
<reference evidence="27" key="4">
    <citation type="submission" date="2025-05" db="UniProtKB">
        <authorList>
            <consortium name="Ensembl"/>
        </authorList>
    </citation>
    <scope>IDENTIFICATION</scope>
</reference>
<evidence type="ECO:0000256" key="8">
    <source>
        <dbReference type="ARBA" id="ARBA00022692"/>
    </source>
</evidence>
<dbReference type="PANTHER" id="PTHR46096">
    <property type="entry name" value="PERFORIN-1"/>
    <property type="match status" value="1"/>
</dbReference>
<name>A0A8C0NAW6_CANLF</name>
<dbReference type="Gene3D" id="2.60.40.150">
    <property type="entry name" value="C2 domain"/>
    <property type="match status" value="1"/>
</dbReference>
<evidence type="ECO:0000256" key="11">
    <source>
        <dbReference type="ARBA" id="ARBA00022753"/>
    </source>
</evidence>
<dbReference type="GO" id="GO:0002839">
    <property type="term" value="P:positive regulation of immune response to tumor cell"/>
    <property type="evidence" value="ECO:0007669"/>
    <property type="project" value="Ensembl"/>
</dbReference>
<proteinExistence type="inferred from homology"/>
<evidence type="ECO:0000259" key="24">
    <source>
        <dbReference type="PROSITE" id="PS50004"/>
    </source>
</evidence>
<dbReference type="SUPFAM" id="SSF49562">
    <property type="entry name" value="C2 domain (Calcium/lipid-binding domain, CaLB)"/>
    <property type="match status" value="1"/>
</dbReference>
<organism evidence="27 30">
    <name type="scientific">Canis lupus familiaris</name>
    <name type="common">Dog</name>
    <name type="synonym">Canis familiaris</name>
    <dbReference type="NCBI Taxonomy" id="9615"/>
    <lineage>
        <taxon>Eukaryota</taxon>
        <taxon>Metazoa</taxon>
        <taxon>Chordata</taxon>
        <taxon>Craniata</taxon>
        <taxon>Vertebrata</taxon>
        <taxon>Euteleostomi</taxon>
        <taxon>Mammalia</taxon>
        <taxon>Eutheria</taxon>
        <taxon>Laurasiatheria</taxon>
        <taxon>Carnivora</taxon>
        <taxon>Caniformia</taxon>
        <taxon>Canidae</taxon>
        <taxon>Canis</taxon>
    </lineage>
</organism>
<dbReference type="PROSITE" id="PS50004">
    <property type="entry name" value="C2"/>
    <property type="match status" value="1"/>
</dbReference>
<dbReference type="GO" id="GO:0005829">
    <property type="term" value="C:cytosol"/>
    <property type="evidence" value="ECO:0007669"/>
    <property type="project" value="Ensembl"/>
</dbReference>
<dbReference type="GO" id="GO:0022829">
    <property type="term" value="F:wide pore channel activity"/>
    <property type="evidence" value="ECO:0007669"/>
    <property type="project" value="Ensembl"/>
</dbReference>
<dbReference type="GO" id="GO:0051607">
    <property type="term" value="P:defense response to virus"/>
    <property type="evidence" value="ECO:0007669"/>
    <property type="project" value="Ensembl"/>
</dbReference>
<dbReference type="InterPro" id="IPR020864">
    <property type="entry name" value="MACPF"/>
</dbReference>
<dbReference type="GO" id="GO:0002357">
    <property type="term" value="P:defense response to tumor cell"/>
    <property type="evidence" value="ECO:0007669"/>
    <property type="project" value="Ensembl"/>
</dbReference>
<dbReference type="GO" id="GO:0005576">
    <property type="term" value="C:extracellular region"/>
    <property type="evidence" value="ECO:0007669"/>
    <property type="project" value="UniProtKB-SubCell"/>
</dbReference>
<evidence type="ECO:0000256" key="23">
    <source>
        <dbReference type="ARBA" id="ARBA00078206"/>
    </source>
</evidence>
<evidence type="ECO:0000256" key="16">
    <source>
        <dbReference type="ARBA" id="ARBA00023180"/>
    </source>
</evidence>
<evidence type="ECO:0000256" key="2">
    <source>
        <dbReference type="ARBA" id="ARBA00004651"/>
    </source>
</evidence>
<comment type="similarity">
    <text evidence="3">Belongs to the complement C6/C7/C8/C9 family.</text>
</comment>
<dbReference type="SMART" id="SM00457">
    <property type="entry name" value="MACPF"/>
    <property type="match status" value="1"/>
</dbReference>
<protein>
    <recommendedName>
        <fullName evidence="21">Perforin-1</fullName>
    </recommendedName>
    <alternativeName>
        <fullName evidence="23">Cytolysin</fullName>
    </alternativeName>
    <alternativeName>
        <fullName evidence="22">Lymphocyte pore-forming protein</fullName>
    </alternativeName>
</protein>
<dbReference type="InterPro" id="IPR035892">
    <property type="entry name" value="C2_domain_sf"/>
</dbReference>
<dbReference type="AlphaFoldDB" id="A0A8C0NAW6"/>
<sequence>MAQPPHLSSAHSFRSPDAPCLRSSMGARLFLPGLVLLLLPTPTPAPCHTATRNECRRNRWFVPGSMLAGEGMDVTSLKRSGSFPVDTESFLRPDGTCTLCRNTLRGGALQRLPLALTDWRAQGSGCQRRVVKAKASSTEGVAREAASNIHNDWRVGLDVSPKPNINVHVSMAGSHSRVADFAAQKTHQDRYSFSTDVVECRFYSFHLVHSPPLHPNFQRALSDLPPNFNTSTEADYLRLISNYGTHFIRSMELGGRTLALTALRTCELALEGLTADEVSDCLTVEAQVSISDHANPSSEFKACEEKKKKHKMTTSFHQAYQERFSEIIGGHHTSMSDLLFGNQAGPEQFSAWMASLLDRPGLVDYTLEPLHVLLESQDPRREALRQAVSKYVMDRARWKNCSRPCPPGQQKSPHNPCHCVCHNSGITNQDCCPRQRGLAHLEVMNFQAMGLWGDYFTATDAYLKVFFGGQEQRTYTVWNNNNPTWVTRLDFGNVLLSTGGPLRVQVWDQDYGWDDDLLGTCDQKAQSGSHEVRCNLSHGHLRFSYIAKCLPHLTGATCLEYAPHGRLGEPPGNRSGPVW</sequence>
<dbReference type="GO" id="GO:0042802">
    <property type="term" value="F:identical protein binding"/>
    <property type="evidence" value="ECO:0007669"/>
    <property type="project" value="Ensembl"/>
</dbReference>
<keyword evidence="12" id="KW-0106">Calcium</keyword>
<evidence type="ECO:0000256" key="18">
    <source>
        <dbReference type="ARBA" id="ARBA00037806"/>
    </source>
</evidence>
<dbReference type="PROSITE" id="PS51412">
    <property type="entry name" value="MACPF_2"/>
    <property type="match status" value="1"/>
</dbReference>
<evidence type="ECO:0000256" key="5">
    <source>
        <dbReference type="ARBA" id="ARBA00022475"/>
    </source>
</evidence>
<dbReference type="SMART" id="SM00239">
    <property type="entry name" value="C2"/>
    <property type="match status" value="1"/>
</dbReference>
<evidence type="ECO:0000313" key="26">
    <source>
        <dbReference type="Ensembl" id="ENSCAFP00000020751.4"/>
    </source>
</evidence>
<evidence type="ECO:0000313" key="27">
    <source>
        <dbReference type="Ensembl" id="ENSCAFP00030021928.1"/>
    </source>
</evidence>
<evidence type="ECO:0000256" key="14">
    <source>
        <dbReference type="ARBA" id="ARBA00023136"/>
    </source>
</evidence>
<keyword evidence="16" id="KW-0325">Glycoprotein</keyword>
<dbReference type="FunFam" id="2.60.40.150:FF:000216">
    <property type="entry name" value="Perforin-1 precursor"/>
    <property type="match status" value="1"/>
</dbReference>
<evidence type="ECO:0000313" key="30">
    <source>
        <dbReference type="Proteomes" id="UP000694429"/>
    </source>
</evidence>
<dbReference type="GO" id="GO:0001772">
    <property type="term" value="C:immunological synapse"/>
    <property type="evidence" value="ECO:0007669"/>
    <property type="project" value="Ensembl"/>
</dbReference>
<keyword evidence="5" id="KW-1003">Cell membrane</keyword>
<evidence type="ECO:0000256" key="20">
    <source>
        <dbReference type="ARBA" id="ARBA00061912"/>
    </source>
</evidence>
<keyword evidence="10" id="KW-0732">Signal</keyword>
<keyword evidence="11" id="KW-0967">Endosome</keyword>
<dbReference type="GO" id="GO:0051604">
    <property type="term" value="P:protein maturation"/>
    <property type="evidence" value="ECO:0007669"/>
    <property type="project" value="Ensembl"/>
</dbReference>
<dbReference type="CDD" id="cd04032">
    <property type="entry name" value="C2_Perforin"/>
    <property type="match status" value="1"/>
</dbReference>
<dbReference type="InterPro" id="IPR000008">
    <property type="entry name" value="C2_dom"/>
</dbReference>
<dbReference type="GO" id="GO:0051712">
    <property type="term" value="P:positive regulation of killing of cells of another organism"/>
    <property type="evidence" value="ECO:0007669"/>
    <property type="project" value="Ensembl"/>
</dbReference>
<dbReference type="GO" id="GO:0051260">
    <property type="term" value="P:protein homooligomerization"/>
    <property type="evidence" value="ECO:0007669"/>
    <property type="project" value="Ensembl"/>
</dbReference>
<dbReference type="PROSITE" id="PS00279">
    <property type="entry name" value="MACPF_1"/>
    <property type="match status" value="1"/>
</dbReference>
<dbReference type="OrthoDB" id="1366754at2759"/>
<dbReference type="GO" id="GO:0017038">
    <property type="term" value="P:protein import"/>
    <property type="evidence" value="ECO:0007669"/>
    <property type="project" value="Ensembl"/>
</dbReference>
<dbReference type="GO" id="GO:0031640">
    <property type="term" value="P:killing of cells of another organism"/>
    <property type="evidence" value="ECO:0007669"/>
    <property type="project" value="UniProtKB-KW"/>
</dbReference>
<dbReference type="GO" id="GO:0141201">
    <property type="term" value="P:pyroptotic cell death"/>
    <property type="evidence" value="ECO:0007669"/>
    <property type="project" value="Ensembl"/>
</dbReference>
<keyword evidence="13" id="KW-0204">Cytolysis</keyword>
<accession>A0A8C0NAW6</accession>
<evidence type="ECO:0000313" key="28">
    <source>
        <dbReference type="Ensembl" id="ENSCAFP00040007739.1"/>
    </source>
</evidence>
<dbReference type="GO" id="GO:0009306">
    <property type="term" value="P:protein secretion"/>
    <property type="evidence" value="ECO:0007669"/>
    <property type="project" value="Ensembl"/>
</dbReference>